<gene>
    <name evidence="1" type="ORF">V6N12_070146</name>
</gene>
<dbReference type="Proteomes" id="UP001472677">
    <property type="component" value="Unassembled WGS sequence"/>
</dbReference>
<protein>
    <submittedName>
        <fullName evidence="1">Uncharacterized protein</fullName>
    </submittedName>
</protein>
<accession>A0ABR2FFY1</accession>
<dbReference type="EMBL" id="JBBPBM010000006">
    <property type="protein sequence ID" value="KAK8579842.1"/>
    <property type="molecule type" value="Genomic_DNA"/>
</dbReference>
<evidence type="ECO:0000313" key="2">
    <source>
        <dbReference type="Proteomes" id="UP001472677"/>
    </source>
</evidence>
<reference evidence="1 2" key="1">
    <citation type="journal article" date="2024" name="G3 (Bethesda)">
        <title>Genome assembly of Hibiscus sabdariffa L. provides insights into metabolisms of medicinal natural products.</title>
        <authorList>
            <person name="Kim T."/>
        </authorList>
    </citation>
    <scope>NUCLEOTIDE SEQUENCE [LARGE SCALE GENOMIC DNA]</scope>
    <source>
        <strain evidence="1">TK-2024</strain>
        <tissue evidence="1">Old leaves</tissue>
    </source>
</reference>
<keyword evidence="2" id="KW-1185">Reference proteome</keyword>
<evidence type="ECO:0000313" key="1">
    <source>
        <dbReference type="EMBL" id="KAK8579842.1"/>
    </source>
</evidence>
<name>A0ABR2FFY1_9ROSI</name>
<comment type="caution">
    <text evidence="1">The sequence shown here is derived from an EMBL/GenBank/DDBJ whole genome shotgun (WGS) entry which is preliminary data.</text>
</comment>
<organism evidence="1 2">
    <name type="scientific">Hibiscus sabdariffa</name>
    <name type="common">roselle</name>
    <dbReference type="NCBI Taxonomy" id="183260"/>
    <lineage>
        <taxon>Eukaryota</taxon>
        <taxon>Viridiplantae</taxon>
        <taxon>Streptophyta</taxon>
        <taxon>Embryophyta</taxon>
        <taxon>Tracheophyta</taxon>
        <taxon>Spermatophyta</taxon>
        <taxon>Magnoliopsida</taxon>
        <taxon>eudicotyledons</taxon>
        <taxon>Gunneridae</taxon>
        <taxon>Pentapetalae</taxon>
        <taxon>rosids</taxon>
        <taxon>malvids</taxon>
        <taxon>Malvales</taxon>
        <taxon>Malvaceae</taxon>
        <taxon>Malvoideae</taxon>
        <taxon>Hibiscus</taxon>
    </lineage>
</organism>
<proteinExistence type="predicted"/>
<sequence length="156" mass="16664">MFHDKNVVTKKGGDGLVKSSFRDMLTGRRAEGSNVHAIPELDVVIDDEDVQISSSGGTSVIKFSDQLHDLVDEKLAKSVIVWLLGRSTGKSRRESRGKYFDATLVSSSKQGVVGAGKFDVLVTLEPEFVGGVGTKVPPTMGNNVPESTTSPLMADV</sequence>